<dbReference type="GO" id="GO:0003676">
    <property type="term" value="F:nucleic acid binding"/>
    <property type="evidence" value="ECO:0007669"/>
    <property type="project" value="InterPro"/>
</dbReference>
<sequence>MQGAGRSHADRTRRLQCRNRATGAHARRSRQAHQGAESRGGRNQMNAPLPSAITCATLADIAAALQISKQGVAARANRESWAFDEQSVRGGKQRRYPLATLPKDVRDAVQLQALHAMSAAQQPIASADAIEPLAYASAQFHAVARKLAIAPASNQTAIQLRGPEDEELDRDQRACELARDRILNFVAGFPGSTARAIDHLNAERHAQRLPAPLSWAFDHAWDKPRADNRLTLKTYYNWAKVKKTRGRAAPVRRTADLSVKPWHALAVTLRQRPQGSCLNWITDQVAEQWQAAWGEKPVSYHVIRRFFTEKFSQIDQLKGRHTGSALRAHKHWKPRTSAGLLPWQEVHADGWNTHFTAPHPITGEYVTYEVWHFHDVATRYVPPPGIGLTETFEVITAGLERCVRAGGLLAVLQTDSTKVVKRSPRFTQDEFIALSERAGMLVVHPKEVGNSQANGICENFNTWLDKKSRALATYQGKGMDSLTLRRVKKLTEKMVKAANVGDLAERDRYKAEAERTGKGIVFTSRLEAEKWINDTCDEWNDKPHRSLPKICDPATGKKRHQTPREALQQHIDAGWKPVAIEEHHIVDLFRPRVRCKVVREAVSPIGKGQRYHFPGLGAWNGEEVSVAIDPQDWRAVWIETLRGEFIGVADLVEASGYRAQTQYEIAEEKRAAAQMRLLNKKIERVQARTGLTLAVPASTEVVIGGRIIDHAELQALPAAAPAAPTREQKLHARATAIAPAAPTPRSERPASENYAEWCALDARLQAGDTISDADARWHRTYPQSAQYRAECKKKAAA</sequence>
<dbReference type="Gene3D" id="3.30.420.10">
    <property type="entry name" value="Ribonuclease H-like superfamily/Ribonuclease H"/>
    <property type="match status" value="1"/>
</dbReference>
<accession>A0A840G9C6</accession>
<dbReference type="AlphaFoldDB" id="A0A840G9C6"/>
<dbReference type="Proteomes" id="UP000587070">
    <property type="component" value="Unassembled WGS sequence"/>
</dbReference>
<dbReference type="EMBL" id="JACIGE010000005">
    <property type="protein sequence ID" value="MBB4247288.1"/>
    <property type="molecule type" value="Genomic_DNA"/>
</dbReference>
<dbReference type="Gene3D" id="1.10.10.10">
    <property type="entry name" value="Winged helix-like DNA-binding domain superfamily/Winged helix DNA-binding domain"/>
    <property type="match status" value="1"/>
</dbReference>
<reference evidence="3 4" key="1">
    <citation type="submission" date="2020-08" db="EMBL/GenBank/DDBJ databases">
        <title>Genome sequencing of Purple Non-Sulfur Bacteria from various extreme environments.</title>
        <authorList>
            <person name="Mayer M."/>
        </authorList>
    </citation>
    <scope>NUCLEOTIDE SEQUENCE [LARGE SCALE GENOMIC DNA]</scope>
    <source>
        <strain evidence="3 4">2761</strain>
    </source>
</reference>
<dbReference type="InterPro" id="IPR012337">
    <property type="entry name" value="RNaseH-like_sf"/>
</dbReference>
<feature type="domain" description="Transposase-like Mu C-terminal" evidence="2">
    <location>
        <begin position="587"/>
        <end position="647"/>
    </location>
</feature>
<comment type="caution">
    <text evidence="3">The sequence shown here is derived from an EMBL/GenBank/DDBJ whole genome shotgun (WGS) entry which is preliminary data.</text>
</comment>
<evidence type="ECO:0000256" key="1">
    <source>
        <dbReference type="SAM" id="MobiDB-lite"/>
    </source>
</evidence>
<evidence type="ECO:0000259" key="2">
    <source>
        <dbReference type="Pfam" id="PF09299"/>
    </source>
</evidence>
<feature type="region of interest" description="Disordered" evidence="1">
    <location>
        <begin position="1"/>
        <end position="48"/>
    </location>
</feature>
<evidence type="ECO:0000313" key="4">
    <source>
        <dbReference type="Proteomes" id="UP000587070"/>
    </source>
</evidence>
<dbReference type="SUPFAM" id="SSF53098">
    <property type="entry name" value="Ribonuclease H-like"/>
    <property type="match status" value="1"/>
</dbReference>
<dbReference type="Pfam" id="PF09299">
    <property type="entry name" value="Mu-transpos_C"/>
    <property type="match status" value="1"/>
</dbReference>
<dbReference type="InterPro" id="IPR015378">
    <property type="entry name" value="Transposase-like_Mu_C"/>
</dbReference>
<gene>
    <name evidence="3" type="ORF">GGD90_001659</name>
</gene>
<evidence type="ECO:0000313" key="3">
    <source>
        <dbReference type="EMBL" id="MBB4247288.1"/>
    </source>
</evidence>
<dbReference type="SUPFAM" id="SSF50610">
    <property type="entry name" value="mu transposase, C-terminal domain"/>
    <property type="match status" value="1"/>
</dbReference>
<keyword evidence="4" id="KW-1185">Reference proteome</keyword>
<name>A0A840G9C6_RHOTE</name>
<dbReference type="InterPro" id="IPR036397">
    <property type="entry name" value="RNaseH_sf"/>
</dbReference>
<organism evidence="3 4">
    <name type="scientific">Rhodocyclus tenuis</name>
    <name type="common">Rhodospirillum tenue</name>
    <dbReference type="NCBI Taxonomy" id="1066"/>
    <lineage>
        <taxon>Bacteria</taxon>
        <taxon>Pseudomonadati</taxon>
        <taxon>Pseudomonadota</taxon>
        <taxon>Betaproteobacteria</taxon>
        <taxon>Rhodocyclales</taxon>
        <taxon>Rhodocyclaceae</taxon>
        <taxon>Rhodocyclus</taxon>
    </lineage>
</organism>
<dbReference type="InterPro" id="IPR009004">
    <property type="entry name" value="Transposase_Mu_C"/>
</dbReference>
<protein>
    <submittedName>
        <fullName evidence="3">Putative transposase</fullName>
    </submittedName>
</protein>
<proteinExistence type="predicted"/>
<dbReference type="OrthoDB" id="5676324at2"/>
<dbReference type="InterPro" id="IPR036388">
    <property type="entry name" value="WH-like_DNA-bd_sf"/>
</dbReference>